<sequence length="76" mass="9205">MLLRGDPNHGTNIDTLEDKDDLKRKDEIENNVFPFVEKWLIWLNWEVVEKWLKYLREELHTVAFKYSTQEQKSNLG</sequence>
<accession>A0ABD2Y7C4</accession>
<dbReference type="EMBL" id="JBJUIK010000015">
    <property type="protein sequence ID" value="KAL3502958.1"/>
    <property type="molecule type" value="Genomic_DNA"/>
</dbReference>
<reference evidence="1 2" key="1">
    <citation type="submission" date="2024-11" db="EMBL/GenBank/DDBJ databases">
        <title>A near-complete genome assembly of Cinchona calisaya.</title>
        <authorList>
            <person name="Lian D.C."/>
            <person name="Zhao X.W."/>
            <person name="Wei L."/>
        </authorList>
    </citation>
    <scope>NUCLEOTIDE SEQUENCE [LARGE SCALE GENOMIC DNA]</scope>
    <source>
        <tissue evidence="1">Nenye</tissue>
    </source>
</reference>
<gene>
    <name evidence="1" type="ORF">ACH5RR_037407</name>
</gene>
<proteinExistence type="predicted"/>
<name>A0ABD2Y7C4_9GENT</name>
<organism evidence="1 2">
    <name type="scientific">Cinchona calisaya</name>
    <dbReference type="NCBI Taxonomy" id="153742"/>
    <lineage>
        <taxon>Eukaryota</taxon>
        <taxon>Viridiplantae</taxon>
        <taxon>Streptophyta</taxon>
        <taxon>Embryophyta</taxon>
        <taxon>Tracheophyta</taxon>
        <taxon>Spermatophyta</taxon>
        <taxon>Magnoliopsida</taxon>
        <taxon>eudicotyledons</taxon>
        <taxon>Gunneridae</taxon>
        <taxon>Pentapetalae</taxon>
        <taxon>asterids</taxon>
        <taxon>lamiids</taxon>
        <taxon>Gentianales</taxon>
        <taxon>Rubiaceae</taxon>
        <taxon>Cinchonoideae</taxon>
        <taxon>Cinchoneae</taxon>
        <taxon>Cinchona</taxon>
    </lineage>
</organism>
<evidence type="ECO:0000313" key="2">
    <source>
        <dbReference type="Proteomes" id="UP001630127"/>
    </source>
</evidence>
<dbReference type="AlphaFoldDB" id="A0ABD2Y7C4"/>
<keyword evidence="2" id="KW-1185">Reference proteome</keyword>
<protein>
    <submittedName>
        <fullName evidence="1">Uncharacterized protein</fullName>
    </submittedName>
</protein>
<evidence type="ECO:0000313" key="1">
    <source>
        <dbReference type="EMBL" id="KAL3502958.1"/>
    </source>
</evidence>
<dbReference type="Proteomes" id="UP001630127">
    <property type="component" value="Unassembled WGS sequence"/>
</dbReference>
<comment type="caution">
    <text evidence="1">The sequence shown here is derived from an EMBL/GenBank/DDBJ whole genome shotgun (WGS) entry which is preliminary data.</text>
</comment>